<evidence type="ECO:0000313" key="2">
    <source>
        <dbReference type="Proteomes" id="UP000701853"/>
    </source>
</evidence>
<proteinExistence type="predicted"/>
<name>A0A8J5Y7Z8_9ROSI</name>
<gene>
    <name evidence="1" type="ORF">CXB51_031388</name>
</gene>
<comment type="caution">
    <text evidence="1">The sequence shown here is derived from an EMBL/GenBank/DDBJ whole genome shotgun (WGS) entry which is preliminary data.</text>
</comment>
<protein>
    <submittedName>
        <fullName evidence="1">Uncharacterized protein</fullName>
    </submittedName>
</protein>
<dbReference type="AlphaFoldDB" id="A0A8J5Y7Z8"/>
<organism evidence="1 2">
    <name type="scientific">Gossypium anomalum</name>
    <dbReference type="NCBI Taxonomy" id="47600"/>
    <lineage>
        <taxon>Eukaryota</taxon>
        <taxon>Viridiplantae</taxon>
        <taxon>Streptophyta</taxon>
        <taxon>Embryophyta</taxon>
        <taxon>Tracheophyta</taxon>
        <taxon>Spermatophyta</taxon>
        <taxon>Magnoliopsida</taxon>
        <taxon>eudicotyledons</taxon>
        <taxon>Gunneridae</taxon>
        <taxon>Pentapetalae</taxon>
        <taxon>rosids</taxon>
        <taxon>malvids</taxon>
        <taxon>Malvales</taxon>
        <taxon>Malvaceae</taxon>
        <taxon>Malvoideae</taxon>
        <taxon>Gossypium</taxon>
    </lineage>
</organism>
<dbReference type="OrthoDB" id="994450at2759"/>
<dbReference type="EMBL" id="JAHUZN010000012">
    <property type="protein sequence ID" value="KAG8474526.1"/>
    <property type="molecule type" value="Genomic_DNA"/>
</dbReference>
<sequence length="186" mass="21790">METELAQLTLNEKEEEILQMQVDPSTDREVGDFQLVGCFLTASIIHFLAMKSTMANLWHPVRGVQIRDLGGKDNDGSNLGKENHNFMRLRVQIDIRRPLKRKKQIQTAMEHYLEDGILIGEKEKSEIWGRWKIQQGKKRTVIHWQGVGEWLNLIFYHRRLPKGKPTRRNENLKLECPWFGEPTDDS</sequence>
<accession>A0A8J5Y7Z8</accession>
<keyword evidence="2" id="KW-1185">Reference proteome</keyword>
<evidence type="ECO:0000313" key="1">
    <source>
        <dbReference type="EMBL" id="KAG8474526.1"/>
    </source>
</evidence>
<dbReference type="Proteomes" id="UP000701853">
    <property type="component" value="Chromosome 12"/>
</dbReference>
<reference evidence="1 2" key="1">
    <citation type="journal article" date="2021" name="bioRxiv">
        <title>The Gossypium anomalum genome as a resource for cotton improvement and evolutionary analysis of hybrid incompatibility.</title>
        <authorList>
            <person name="Grover C.E."/>
            <person name="Yuan D."/>
            <person name="Arick M.A."/>
            <person name="Miller E.R."/>
            <person name="Hu G."/>
            <person name="Peterson D.G."/>
            <person name="Wendel J.F."/>
            <person name="Udall J.A."/>
        </authorList>
    </citation>
    <scope>NUCLEOTIDE SEQUENCE [LARGE SCALE GENOMIC DNA]</scope>
    <source>
        <strain evidence="1">JFW-Udall</strain>
        <tissue evidence="1">Leaf</tissue>
    </source>
</reference>